<dbReference type="PANTHER" id="PTHR33608">
    <property type="entry name" value="BLL2464 PROTEIN"/>
    <property type="match status" value="1"/>
</dbReference>
<evidence type="ECO:0000313" key="3">
    <source>
        <dbReference type="Proteomes" id="UP000516305"/>
    </source>
</evidence>
<dbReference type="AlphaFoldDB" id="A0A7H0VK23"/>
<dbReference type="SUPFAM" id="SSF53300">
    <property type="entry name" value="vWA-like"/>
    <property type="match status" value="1"/>
</dbReference>
<reference evidence="2 3" key="1">
    <citation type="submission" date="2020-08" db="EMBL/GenBank/DDBJ databases">
        <title>Croceimicrobium hydrocarbonivorans gen. nov., sp. nov., a novel marine bacterium isolated from a bacterial consortium that degrades polyethylene terephthalate.</title>
        <authorList>
            <person name="Liu R."/>
        </authorList>
    </citation>
    <scope>NUCLEOTIDE SEQUENCE [LARGE SCALE GENOMIC DNA]</scope>
    <source>
        <strain evidence="2 3">A20-9</strain>
    </source>
</reference>
<dbReference type="InterPro" id="IPR036465">
    <property type="entry name" value="vWFA_dom_sf"/>
</dbReference>
<evidence type="ECO:0000313" key="2">
    <source>
        <dbReference type="EMBL" id="QNR26071.1"/>
    </source>
</evidence>
<sequence>MQSLEPFHYRDFEQLELLAKQVVEGFITGLHKSPFHGFSVEFSEHRIYNPGESIRNIDWKLFARTDRLYTKRYEEETNLRCRILLDTSGSMFYPRERMRQVENPSKFLFSATATLALMNLLKRQRDAVALSLFGREDFHSQVGSTYQHHKALATKLSQILEEKSLKGEEQVSLSDQLHLMAERTERRSLIIIFSDLLEVQDDPQAFLDALQHLKHGKHEVVLFHTLDRETETDFDFQSGPHKFVDLETGQELRLNPADIQGAYQEQMNAFRDLLRRKCLQYRIDLHEVDVKDGYSKVLQSYLLKRKKLY</sequence>
<organism evidence="2 3">
    <name type="scientific">Croceimicrobium hydrocarbonivorans</name>
    <dbReference type="NCBI Taxonomy" id="2761580"/>
    <lineage>
        <taxon>Bacteria</taxon>
        <taxon>Pseudomonadati</taxon>
        <taxon>Bacteroidota</taxon>
        <taxon>Flavobacteriia</taxon>
        <taxon>Flavobacteriales</taxon>
        <taxon>Owenweeksiaceae</taxon>
        <taxon>Croceimicrobium</taxon>
    </lineage>
</organism>
<feature type="domain" description="DUF58" evidence="1">
    <location>
        <begin position="44"/>
        <end position="266"/>
    </location>
</feature>
<name>A0A7H0VK23_9FLAO</name>
<keyword evidence="3" id="KW-1185">Reference proteome</keyword>
<gene>
    <name evidence="2" type="ORF">H4K34_13635</name>
</gene>
<dbReference type="KEGG" id="chyd:H4K34_13635"/>
<dbReference type="InterPro" id="IPR002881">
    <property type="entry name" value="DUF58"/>
</dbReference>
<accession>A0A7H0VK23</accession>
<proteinExistence type="predicted"/>
<dbReference type="PANTHER" id="PTHR33608:SF7">
    <property type="entry name" value="DUF58 DOMAIN-CONTAINING PROTEIN"/>
    <property type="match status" value="1"/>
</dbReference>
<dbReference type="EMBL" id="CP060139">
    <property type="protein sequence ID" value="QNR26071.1"/>
    <property type="molecule type" value="Genomic_DNA"/>
</dbReference>
<dbReference type="Pfam" id="PF01882">
    <property type="entry name" value="DUF58"/>
    <property type="match status" value="1"/>
</dbReference>
<dbReference type="Proteomes" id="UP000516305">
    <property type="component" value="Chromosome"/>
</dbReference>
<dbReference type="Gene3D" id="3.40.50.410">
    <property type="entry name" value="von Willebrand factor, type A domain"/>
    <property type="match status" value="1"/>
</dbReference>
<evidence type="ECO:0000259" key="1">
    <source>
        <dbReference type="Pfam" id="PF01882"/>
    </source>
</evidence>
<protein>
    <submittedName>
        <fullName evidence="2">DUF58 domain-containing protein</fullName>
    </submittedName>
</protein>